<evidence type="ECO:0000256" key="2">
    <source>
        <dbReference type="ARBA" id="ARBA00022679"/>
    </source>
</evidence>
<sequence length="299" mass="33213">MDLLDELENLAGLAHMANQAENNTDNQAYDLSIQRLENLFQPSSYVQGIPQSTSPQPPTKPTTPQYPNHASKTSYLVKLEGPLRTASQIQHLTGLLHPPPTHQGVGETGQTAHFCLINGITKNSLISALSHSEQGKAFKPTLIRINRAQKDLSSCSAAPTLGLDIDPTRPQFRAPAPNHTYLPTQTQHPVWYFFYGTLADPGTLRLKLSLSEQPVLSRAVVRGGVIRMWGGKYKALIDGAESAVVEGWAYEIMSEEEEDQLRYYETDQYEVVRCEIDMMNWEGGRIKGLTFRFCGDGVD</sequence>
<dbReference type="Pfam" id="PF06094">
    <property type="entry name" value="GGACT"/>
    <property type="match status" value="1"/>
</dbReference>
<name>A0A2I2G5V9_9EURO</name>
<dbReference type="GO" id="GO:0016740">
    <property type="term" value="F:transferase activity"/>
    <property type="evidence" value="ECO:0007669"/>
    <property type="project" value="UniProtKB-KW"/>
</dbReference>
<dbReference type="Gene3D" id="3.10.490.10">
    <property type="entry name" value="Gamma-glutamyl cyclotransferase-like"/>
    <property type="match status" value="1"/>
</dbReference>
<evidence type="ECO:0000256" key="3">
    <source>
        <dbReference type="ARBA" id="ARBA00030602"/>
    </source>
</evidence>
<feature type="region of interest" description="Disordered" evidence="4">
    <location>
        <begin position="45"/>
        <end position="69"/>
    </location>
</feature>
<organism evidence="6 7">
    <name type="scientific">Aspergillus steynii IBT 23096</name>
    <dbReference type="NCBI Taxonomy" id="1392250"/>
    <lineage>
        <taxon>Eukaryota</taxon>
        <taxon>Fungi</taxon>
        <taxon>Dikarya</taxon>
        <taxon>Ascomycota</taxon>
        <taxon>Pezizomycotina</taxon>
        <taxon>Eurotiomycetes</taxon>
        <taxon>Eurotiomycetidae</taxon>
        <taxon>Eurotiales</taxon>
        <taxon>Aspergillaceae</taxon>
        <taxon>Aspergillus</taxon>
        <taxon>Aspergillus subgen. Circumdati</taxon>
    </lineage>
</organism>
<dbReference type="AlphaFoldDB" id="A0A2I2G5V9"/>
<proteinExistence type="inferred from homology"/>
<dbReference type="EMBL" id="MSFO01000005">
    <property type="protein sequence ID" value="PLB48233.1"/>
    <property type="molecule type" value="Genomic_DNA"/>
</dbReference>
<dbReference type="VEuPathDB" id="FungiDB:P170DRAFT_437899"/>
<evidence type="ECO:0000256" key="1">
    <source>
        <dbReference type="ARBA" id="ARBA00008861"/>
    </source>
</evidence>
<evidence type="ECO:0000256" key="4">
    <source>
        <dbReference type="SAM" id="MobiDB-lite"/>
    </source>
</evidence>
<protein>
    <recommendedName>
        <fullName evidence="3">Putative gamma-glutamylcyclotransferase</fullName>
    </recommendedName>
</protein>
<gene>
    <name evidence="6" type="ORF">P170DRAFT_437899</name>
</gene>
<dbReference type="InterPro" id="IPR036568">
    <property type="entry name" value="GGCT-like_sf"/>
</dbReference>
<feature type="domain" description="Gamma-glutamylcyclotransferase AIG2-like" evidence="5">
    <location>
        <begin position="192"/>
        <end position="284"/>
    </location>
</feature>
<dbReference type="PANTHER" id="PTHR31544">
    <property type="entry name" value="AIG2-LIKE PROTEIN D"/>
    <property type="match status" value="1"/>
</dbReference>
<comment type="similarity">
    <text evidence="1">Belongs to the gamma-glutamylcyclotransferase family.</text>
</comment>
<dbReference type="PANTHER" id="PTHR31544:SF4">
    <property type="entry name" value="GAMMA-GLUTAMYLCYCLOTRANSFERASE-RELATED"/>
    <property type="match status" value="1"/>
</dbReference>
<dbReference type="InterPro" id="IPR045038">
    <property type="entry name" value="AIG2-like"/>
</dbReference>
<dbReference type="InterPro" id="IPR009288">
    <property type="entry name" value="AIG2-like_dom"/>
</dbReference>
<evidence type="ECO:0000313" key="6">
    <source>
        <dbReference type="EMBL" id="PLB48233.1"/>
    </source>
</evidence>
<dbReference type="Proteomes" id="UP000234275">
    <property type="component" value="Unassembled WGS sequence"/>
</dbReference>
<dbReference type="InterPro" id="IPR013024">
    <property type="entry name" value="GGCT-like"/>
</dbReference>
<evidence type="ECO:0000259" key="5">
    <source>
        <dbReference type="Pfam" id="PF06094"/>
    </source>
</evidence>
<dbReference type="OrthoDB" id="3262926at2759"/>
<comment type="caution">
    <text evidence="6">The sequence shown here is derived from an EMBL/GenBank/DDBJ whole genome shotgun (WGS) entry which is preliminary data.</text>
</comment>
<dbReference type="RefSeq" id="XP_024703535.1">
    <property type="nucleotide sequence ID" value="XM_024849468.1"/>
</dbReference>
<dbReference type="SUPFAM" id="SSF110857">
    <property type="entry name" value="Gamma-glutamyl cyclotransferase-like"/>
    <property type="match status" value="1"/>
</dbReference>
<dbReference type="CDD" id="cd06661">
    <property type="entry name" value="GGCT_like"/>
    <property type="match status" value="1"/>
</dbReference>
<keyword evidence="2" id="KW-0808">Transferase</keyword>
<accession>A0A2I2G5V9</accession>
<evidence type="ECO:0000313" key="7">
    <source>
        <dbReference type="Proteomes" id="UP000234275"/>
    </source>
</evidence>
<dbReference type="GeneID" id="36557167"/>
<keyword evidence="7" id="KW-1185">Reference proteome</keyword>
<reference evidence="6 7" key="1">
    <citation type="submission" date="2016-12" db="EMBL/GenBank/DDBJ databases">
        <title>The genomes of Aspergillus section Nigri reveals drivers in fungal speciation.</title>
        <authorList>
            <consortium name="DOE Joint Genome Institute"/>
            <person name="Vesth T.C."/>
            <person name="Nybo J."/>
            <person name="Theobald S."/>
            <person name="Brandl J."/>
            <person name="Frisvad J.C."/>
            <person name="Nielsen K.F."/>
            <person name="Lyhne E.K."/>
            <person name="Kogle M.E."/>
            <person name="Kuo A."/>
            <person name="Riley R."/>
            <person name="Clum A."/>
            <person name="Nolan M."/>
            <person name="Lipzen A."/>
            <person name="Salamov A."/>
            <person name="Henrissat B."/>
            <person name="Wiebenga A."/>
            <person name="De Vries R.P."/>
            <person name="Grigoriev I.V."/>
            <person name="Mortensen U.H."/>
            <person name="Andersen M.R."/>
            <person name="Baker S.E."/>
        </authorList>
    </citation>
    <scope>NUCLEOTIDE SEQUENCE [LARGE SCALE GENOMIC DNA]</scope>
    <source>
        <strain evidence="6 7">IBT 23096</strain>
    </source>
</reference>